<evidence type="ECO:0000259" key="5">
    <source>
        <dbReference type="Pfam" id="PF08100"/>
    </source>
</evidence>
<evidence type="ECO:0008006" key="7">
    <source>
        <dbReference type="Google" id="ProtNLM"/>
    </source>
</evidence>
<dbReference type="InterPro" id="IPR036390">
    <property type="entry name" value="WH_DNA-bd_sf"/>
</dbReference>
<dbReference type="InterPro" id="IPR036388">
    <property type="entry name" value="WH-like_DNA-bd_sf"/>
</dbReference>
<dbReference type="SUPFAM" id="SSF46785">
    <property type="entry name" value="Winged helix' DNA-binding domain"/>
    <property type="match status" value="1"/>
</dbReference>
<feature type="domain" description="O-methyltransferase C-terminal" evidence="4">
    <location>
        <begin position="128"/>
        <end position="200"/>
    </location>
</feature>
<name>A0A383C4V1_9ZZZZ</name>
<dbReference type="GO" id="GO:0046983">
    <property type="term" value="F:protein dimerization activity"/>
    <property type="evidence" value="ECO:0007669"/>
    <property type="project" value="InterPro"/>
</dbReference>
<dbReference type="Gene3D" id="3.40.50.150">
    <property type="entry name" value="Vaccinia Virus protein VP39"/>
    <property type="match status" value="1"/>
</dbReference>
<dbReference type="EMBL" id="UINC01206026">
    <property type="protein sequence ID" value="SVE27466.1"/>
    <property type="molecule type" value="Genomic_DNA"/>
</dbReference>
<proteinExistence type="predicted"/>
<dbReference type="InterPro" id="IPR016461">
    <property type="entry name" value="COMT-like"/>
</dbReference>
<dbReference type="InterPro" id="IPR001077">
    <property type="entry name" value="COMT_C"/>
</dbReference>
<organism evidence="6">
    <name type="scientific">marine metagenome</name>
    <dbReference type="NCBI Taxonomy" id="408172"/>
    <lineage>
        <taxon>unclassified sequences</taxon>
        <taxon>metagenomes</taxon>
        <taxon>ecological metagenomes</taxon>
    </lineage>
</organism>
<feature type="domain" description="O-methyltransferase dimerisation" evidence="5">
    <location>
        <begin position="18"/>
        <end position="82"/>
    </location>
</feature>
<evidence type="ECO:0000313" key="6">
    <source>
        <dbReference type="EMBL" id="SVE27466.1"/>
    </source>
</evidence>
<dbReference type="Pfam" id="PF00891">
    <property type="entry name" value="Methyltransf_2"/>
    <property type="match status" value="1"/>
</dbReference>
<keyword evidence="3" id="KW-0949">S-adenosyl-L-methionine</keyword>
<keyword evidence="1" id="KW-0489">Methyltransferase</keyword>
<dbReference type="Gene3D" id="1.10.10.10">
    <property type="entry name" value="Winged helix-like DNA-binding domain superfamily/Winged helix DNA-binding domain"/>
    <property type="match status" value="1"/>
</dbReference>
<dbReference type="Pfam" id="PF08100">
    <property type="entry name" value="Dimerisation"/>
    <property type="match status" value="1"/>
</dbReference>
<dbReference type="AlphaFoldDB" id="A0A383C4V1"/>
<sequence>MSNTLLSYQEILKKIDQLAEANILISALELSIFSILEKRYMSAKQISNVAKTQLDGTEILLDALSSMGVLKKKDNKYKNTSITYKYFCESSLGYKKGTVMLKQENRKEYEQLANIIKNGRDLKSFDGEDDSKFRHLFTYAMHERSEIYVDKVAEIITKKPVGNLVDLGCGSGSYSVAILKRDKNVGAVLMDRSVAIRVANKIHKN</sequence>
<accession>A0A383C4V1</accession>
<protein>
    <recommendedName>
        <fullName evidence="7">Acetylserotonin O-methyltransferase dimerisation domain-containing protein</fullName>
    </recommendedName>
</protein>
<evidence type="ECO:0000259" key="4">
    <source>
        <dbReference type="Pfam" id="PF00891"/>
    </source>
</evidence>
<gene>
    <name evidence="6" type="ORF">METZ01_LOCUS480320</name>
</gene>
<feature type="non-terminal residue" evidence="6">
    <location>
        <position position="205"/>
    </location>
</feature>
<dbReference type="PANTHER" id="PTHR11746">
    <property type="entry name" value="O-METHYLTRANSFERASE"/>
    <property type="match status" value="1"/>
</dbReference>
<dbReference type="InterPro" id="IPR029063">
    <property type="entry name" value="SAM-dependent_MTases_sf"/>
</dbReference>
<evidence type="ECO:0000256" key="3">
    <source>
        <dbReference type="ARBA" id="ARBA00022691"/>
    </source>
</evidence>
<dbReference type="InterPro" id="IPR012967">
    <property type="entry name" value="COMT_dimerisation"/>
</dbReference>
<dbReference type="SUPFAM" id="SSF53335">
    <property type="entry name" value="S-adenosyl-L-methionine-dependent methyltransferases"/>
    <property type="match status" value="1"/>
</dbReference>
<reference evidence="6" key="1">
    <citation type="submission" date="2018-05" db="EMBL/GenBank/DDBJ databases">
        <authorList>
            <person name="Lanie J.A."/>
            <person name="Ng W.-L."/>
            <person name="Kazmierczak K.M."/>
            <person name="Andrzejewski T.M."/>
            <person name="Davidsen T.M."/>
            <person name="Wayne K.J."/>
            <person name="Tettelin H."/>
            <person name="Glass J.I."/>
            <person name="Rusch D."/>
            <person name="Podicherti R."/>
            <person name="Tsui H.-C.T."/>
            <person name="Winkler M.E."/>
        </authorList>
    </citation>
    <scope>NUCLEOTIDE SEQUENCE</scope>
</reference>
<dbReference type="GO" id="GO:0032259">
    <property type="term" value="P:methylation"/>
    <property type="evidence" value="ECO:0007669"/>
    <property type="project" value="UniProtKB-KW"/>
</dbReference>
<evidence type="ECO:0000256" key="1">
    <source>
        <dbReference type="ARBA" id="ARBA00022603"/>
    </source>
</evidence>
<dbReference type="GO" id="GO:0008171">
    <property type="term" value="F:O-methyltransferase activity"/>
    <property type="evidence" value="ECO:0007669"/>
    <property type="project" value="InterPro"/>
</dbReference>
<keyword evidence="2" id="KW-0808">Transferase</keyword>
<evidence type="ECO:0000256" key="2">
    <source>
        <dbReference type="ARBA" id="ARBA00022679"/>
    </source>
</evidence>